<evidence type="ECO:0000256" key="2">
    <source>
        <dbReference type="ARBA" id="ARBA00022771"/>
    </source>
</evidence>
<evidence type="ECO:0000259" key="5">
    <source>
        <dbReference type="PROSITE" id="PS50089"/>
    </source>
</evidence>
<dbReference type="InterPro" id="IPR001841">
    <property type="entry name" value="Znf_RING"/>
</dbReference>
<dbReference type="SUPFAM" id="SSF57850">
    <property type="entry name" value="RING/U-box"/>
    <property type="match status" value="1"/>
</dbReference>
<dbReference type="InterPro" id="IPR013083">
    <property type="entry name" value="Znf_RING/FYVE/PHD"/>
</dbReference>
<dbReference type="PROSITE" id="PS50089">
    <property type="entry name" value="ZF_RING_2"/>
    <property type="match status" value="1"/>
</dbReference>
<dbReference type="PANTHER" id="PTHR45676">
    <property type="entry name" value="RING-H2 FINGER PROTEIN ATL51-RELATED"/>
    <property type="match status" value="1"/>
</dbReference>
<dbReference type="SMART" id="SM00184">
    <property type="entry name" value="RING"/>
    <property type="match status" value="1"/>
</dbReference>
<dbReference type="EMBL" id="OU015566">
    <property type="protein sequence ID" value="CAG5102615.1"/>
    <property type="molecule type" value="Genomic_DNA"/>
</dbReference>
<evidence type="ECO:0000256" key="4">
    <source>
        <dbReference type="PROSITE-ProRule" id="PRU00175"/>
    </source>
</evidence>
<keyword evidence="1" id="KW-0479">Metal-binding</keyword>
<keyword evidence="3" id="KW-0862">Zinc</keyword>
<dbReference type="PANTHER" id="PTHR45676:SF159">
    <property type="entry name" value="RING-H2 FINGER PROTEIN ATL51"/>
    <property type="match status" value="1"/>
</dbReference>
<dbReference type="Gene3D" id="3.30.40.10">
    <property type="entry name" value="Zinc/RING finger domain, C3HC4 (zinc finger)"/>
    <property type="match status" value="1"/>
</dbReference>
<accession>A0ABN7SJN6</accession>
<evidence type="ECO:0000256" key="1">
    <source>
        <dbReference type="ARBA" id="ARBA00022723"/>
    </source>
</evidence>
<keyword evidence="7" id="KW-1185">Reference proteome</keyword>
<name>A0ABN7SJN6_OIKDI</name>
<evidence type="ECO:0000256" key="3">
    <source>
        <dbReference type="ARBA" id="ARBA00022833"/>
    </source>
</evidence>
<gene>
    <name evidence="6" type="ORF">OKIOD_LOCUS9150</name>
</gene>
<evidence type="ECO:0000313" key="6">
    <source>
        <dbReference type="EMBL" id="CAG5102615.1"/>
    </source>
</evidence>
<sequence>MNENDILYYCHACKTYEETHINWACLNCGKSPFIESVPKYPNRTIDELPQMPRILNAEEMIAELAKVIDRLQNITFREYFLEDEKLNFPKDCAICLNPFINDESLVQLKNCDHIFHKSCVLNAVKYCNACPLCKRPAITSS</sequence>
<keyword evidence="2 4" id="KW-0863">Zinc-finger</keyword>
<proteinExistence type="predicted"/>
<protein>
    <submittedName>
        <fullName evidence="6">Oidioi.mRNA.OKI2018_I69.chr1.g385.t1.cds</fullName>
    </submittedName>
</protein>
<reference evidence="6 7" key="1">
    <citation type="submission" date="2021-04" db="EMBL/GenBank/DDBJ databases">
        <authorList>
            <person name="Bliznina A."/>
        </authorList>
    </citation>
    <scope>NUCLEOTIDE SEQUENCE [LARGE SCALE GENOMIC DNA]</scope>
</reference>
<organism evidence="6 7">
    <name type="scientific">Oikopleura dioica</name>
    <name type="common">Tunicate</name>
    <dbReference type="NCBI Taxonomy" id="34765"/>
    <lineage>
        <taxon>Eukaryota</taxon>
        <taxon>Metazoa</taxon>
        <taxon>Chordata</taxon>
        <taxon>Tunicata</taxon>
        <taxon>Appendicularia</taxon>
        <taxon>Copelata</taxon>
        <taxon>Oikopleuridae</taxon>
        <taxon>Oikopleura</taxon>
    </lineage>
</organism>
<dbReference type="Pfam" id="PF13639">
    <property type="entry name" value="zf-RING_2"/>
    <property type="match status" value="1"/>
</dbReference>
<feature type="domain" description="RING-type" evidence="5">
    <location>
        <begin position="92"/>
        <end position="134"/>
    </location>
</feature>
<evidence type="ECO:0000313" key="7">
    <source>
        <dbReference type="Proteomes" id="UP001158576"/>
    </source>
</evidence>
<dbReference type="Proteomes" id="UP001158576">
    <property type="component" value="Chromosome 1"/>
</dbReference>